<keyword evidence="5 7" id="KW-0472">Membrane</keyword>
<keyword evidence="3 7" id="KW-0812">Transmembrane</keyword>
<reference evidence="8" key="2">
    <citation type="submission" date="2021-08" db="EMBL/GenBank/DDBJ databases">
        <authorList>
            <person name="Tani A."/>
            <person name="Ola A."/>
            <person name="Ogura Y."/>
            <person name="Katsura K."/>
            <person name="Hayashi T."/>
        </authorList>
    </citation>
    <scope>NUCLEOTIDE SEQUENCE</scope>
    <source>
        <strain evidence="8">DSM 17168</strain>
    </source>
</reference>
<feature type="transmembrane region" description="Helical" evidence="7">
    <location>
        <begin position="160"/>
        <end position="183"/>
    </location>
</feature>
<feature type="transmembrane region" description="Helical" evidence="7">
    <location>
        <begin position="77"/>
        <end position="96"/>
    </location>
</feature>
<feature type="transmembrane region" description="Helical" evidence="7">
    <location>
        <begin position="217"/>
        <end position="237"/>
    </location>
</feature>
<feature type="transmembrane region" description="Helical" evidence="7">
    <location>
        <begin position="45"/>
        <end position="65"/>
    </location>
</feature>
<dbReference type="Proteomes" id="UP001055153">
    <property type="component" value="Unassembled WGS sequence"/>
</dbReference>
<comment type="similarity">
    <text evidence="2">Belongs to the autoinducer-2 exporter (AI-2E) (TC 2.A.86) family.</text>
</comment>
<keyword evidence="9" id="KW-1185">Reference proteome</keyword>
<dbReference type="RefSeq" id="WP_238240297.1">
    <property type="nucleotide sequence ID" value="NZ_BPQQ01000066.1"/>
</dbReference>
<organism evidence="8 9">
    <name type="scientific">Methylobacterium isbiliense</name>
    <dbReference type="NCBI Taxonomy" id="315478"/>
    <lineage>
        <taxon>Bacteria</taxon>
        <taxon>Pseudomonadati</taxon>
        <taxon>Pseudomonadota</taxon>
        <taxon>Alphaproteobacteria</taxon>
        <taxon>Hyphomicrobiales</taxon>
        <taxon>Methylobacteriaceae</taxon>
        <taxon>Methylobacterium</taxon>
    </lineage>
</organism>
<evidence type="ECO:0000256" key="3">
    <source>
        <dbReference type="ARBA" id="ARBA00022692"/>
    </source>
</evidence>
<evidence type="ECO:0000256" key="5">
    <source>
        <dbReference type="ARBA" id="ARBA00023136"/>
    </source>
</evidence>
<evidence type="ECO:0000313" key="9">
    <source>
        <dbReference type="Proteomes" id="UP001055153"/>
    </source>
</evidence>
<dbReference type="PANTHER" id="PTHR21716">
    <property type="entry name" value="TRANSMEMBRANE PROTEIN"/>
    <property type="match status" value="1"/>
</dbReference>
<comment type="subcellular location">
    <subcellularLocation>
        <location evidence="1">Membrane</location>
        <topology evidence="1">Multi-pass membrane protein</topology>
    </subcellularLocation>
</comment>
<feature type="transmembrane region" description="Helical" evidence="7">
    <location>
        <begin position="282"/>
        <end position="301"/>
    </location>
</feature>
<evidence type="ECO:0000256" key="7">
    <source>
        <dbReference type="SAM" id="Phobius"/>
    </source>
</evidence>
<evidence type="ECO:0000256" key="1">
    <source>
        <dbReference type="ARBA" id="ARBA00004141"/>
    </source>
</evidence>
<dbReference type="EMBL" id="BPQQ01000066">
    <property type="protein sequence ID" value="GJE02968.1"/>
    <property type="molecule type" value="Genomic_DNA"/>
</dbReference>
<dbReference type="InterPro" id="IPR002549">
    <property type="entry name" value="AI-2E-like"/>
</dbReference>
<name>A0ABQ4SKN5_9HYPH</name>
<reference evidence="8" key="1">
    <citation type="journal article" date="2021" name="Front. Microbiol.">
        <title>Comprehensive Comparative Genomics and Phenotyping of Methylobacterium Species.</title>
        <authorList>
            <person name="Alessa O."/>
            <person name="Ogura Y."/>
            <person name="Fujitani Y."/>
            <person name="Takami H."/>
            <person name="Hayashi T."/>
            <person name="Sahin N."/>
            <person name="Tani A."/>
        </authorList>
    </citation>
    <scope>NUCLEOTIDE SEQUENCE</scope>
    <source>
        <strain evidence="8">DSM 17168</strain>
    </source>
</reference>
<keyword evidence="4 7" id="KW-1133">Transmembrane helix</keyword>
<protein>
    <recommendedName>
        <fullName evidence="10">AI-2E family transporter</fullName>
    </recommendedName>
</protein>
<feature type="transmembrane region" description="Helical" evidence="7">
    <location>
        <begin position="257"/>
        <end position="275"/>
    </location>
</feature>
<evidence type="ECO:0000256" key="2">
    <source>
        <dbReference type="ARBA" id="ARBA00009773"/>
    </source>
</evidence>
<feature type="region of interest" description="Disordered" evidence="6">
    <location>
        <begin position="358"/>
        <end position="377"/>
    </location>
</feature>
<comment type="caution">
    <text evidence="8">The sequence shown here is derived from an EMBL/GenBank/DDBJ whole genome shotgun (WGS) entry which is preliminary data.</text>
</comment>
<dbReference type="Pfam" id="PF01594">
    <property type="entry name" value="AI-2E_transport"/>
    <property type="match status" value="1"/>
</dbReference>
<proteinExistence type="inferred from homology"/>
<evidence type="ECO:0008006" key="10">
    <source>
        <dbReference type="Google" id="ProtNLM"/>
    </source>
</evidence>
<evidence type="ECO:0000256" key="6">
    <source>
        <dbReference type="SAM" id="MobiDB-lite"/>
    </source>
</evidence>
<feature type="transmembrane region" description="Helical" evidence="7">
    <location>
        <begin position="321"/>
        <end position="342"/>
    </location>
</feature>
<gene>
    <name evidence="8" type="ORF">GMJLKIPL_4918</name>
</gene>
<sequence>MELRPPQAGAPARSDGLARRAFELTGIALGAAAGLFLAWQAAGALLLIFAGLLMAVLLDACATGLQRVLPVSRSWCIALVSLVIALLMAGAIWWGGYALSQQADELVSTIARQLRALRGELEAAGLAPERPTQGRGNEPQNLAQLLVPNPRDLFGQARTALTGILGVLGNAVFIAFIGFFVALNPLSYRQGFLSLLPRDKRLRVGAVVDEVAEVLRWWLIGQLATMVVITLSTWAALTLLGMPAPFLLGLQAGLVNFIPYLGPIVAGVPIVLAAASQGASIVGWAVGVFLLIQILEGYILTPLIQRRAVDLQPALTLGAQMLLGALFGAAGIALATPIAAAARIAILRLYVEDALGGPTAQDHNRHEASGTGPFNGS</sequence>
<accession>A0ABQ4SKN5</accession>
<evidence type="ECO:0000256" key="4">
    <source>
        <dbReference type="ARBA" id="ARBA00022989"/>
    </source>
</evidence>
<dbReference type="PANTHER" id="PTHR21716:SF62">
    <property type="entry name" value="TRANSPORT PROTEIN YDBI-RELATED"/>
    <property type="match status" value="1"/>
</dbReference>
<evidence type="ECO:0000313" key="8">
    <source>
        <dbReference type="EMBL" id="GJE02968.1"/>
    </source>
</evidence>